<feature type="compositionally biased region" description="Low complexity" evidence="1">
    <location>
        <begin position="32"/>
        <end position="51"/>
    </location>
</feature>
<dbReference type="AlphaFoldDB" id="A0A0G4KL09"/>
<keyword evidence="2" id="KW-0812">Transmembrane</keyword>
<organism evidence="3 4">
    <name type="scientific">Verticillium longisporum</name>
    <name type="common">Verticillium dahliae var. longisporum</name>
    <dbReference type="NCBI Taxonomy" id="100787"/>
    <lineage>
        <taxon>Eukaryota</taxon>
        <taxon>Fungi</taxon>
        <taxon>Dikarya</taxon>
        <taxon>Ascomycota</taxon>
        <taxon>Pezizomycotina</taxon>
        <taxon>Sordariomycetes</taxon>
        <taxon>Hypocreomycetidae</taxon>
        <taxon>Glomerellales</taxon>
        <taxon>Plectosphaerellaceae</taxon>
        <taxon>Verticillium</taxon>
    </lineage>
</organism>
<feature type="transmembrane region" description="Helical" evidence="2">
    <location>
        <begin position="211"/>
        <end position="231"/>
    </location>
</feature>
<sequence>MDDDAFGIRHNQPAAIHMTPISQRSSVQRKPVGSGSRTSSFSVSGTSATFSPSVPGQVSRHERRVSSPLAPNPRTSATGTGIVSPQSTIDETSAFSNYFASNLPAAHRPQPSPIQVEHDFTYSNYQSYYEPSTANTTPGYHSSSALLLNKNRTPGEEPVGKPLASSTVNQVSSSDQQRRDQPPAPPSAGSGPLGDDGSPPPYRFSYWRPSYNMYFFLWLGISAAMGHHFFYNSLDGRIADDHIRMFRYGTALSFVAKASLAASVVLAFKQRVWLTVRRKAMTLSAVDSLFAAADDLSAIFNAEIFRQARVAIILAIYVWCTPLVVILTSETLAVRNELAVENVTCPAVRTLNFAAEETNEWREAKRIDKLISLSVSLWNTTRGALDEDGNEFEGWYDYFTSPSWQFEQVATLAAFSKTPVARAGAAEEICGTGWNCTYTVQFTGPGYKCTELASGVGSKPKKLGNATAPFGTEILAPEGNQTYVAQAFLGHYSETQMEDVWPGGIPTTPAPFPKHLGALRTEPILWIGYSEVDDPAELQPDNRSDPKWDQVYTPKIFGCEHYETKYEVLFNYTGLLQHTNVTRREFLHPVVDTTFLPDEPANDGTMDNTTAVPESNYILPSDTRRYRRAMAYHSIGMQLRTFINGSITEPGKIANTRALQTRLLDPTNWLGVRDMQGAVQGFYEDMLLSMLSNPQFLAVAWAAAPEVVSGVSAGGENTMFPCTRSRNDNRYRYVAWELWAVYAAAIALAIIGVGFGTVAIWEEGLWRNTRFSSIVAATRGPWLEKVPWTGDGPVEGEAKRVKVGYGLVSPNRGEDGLAEDEGRFEGRPMSRTWDAGDVGSPRGPNRVSTVGGTGDGSARDRFAFGLEGDVRQDRGAEREAEEGGGGSLGRSPKLPFRRTWQRVDQA</sequence>
<name>A0A0G4KL09_VERLO</name>
<feature type="transmembrane region" description="Helical" evidence="2">
    <location>
        <begin position="739"/>
        <end position="761"/>
    </location>
</feature>
<feature type="transmembrane region" description="Helical" evidence="2">
    <location>
        <begin position="251"/>
        <end position="268"/>
    </location>
</feature>
<protein>
    <recommendedName>
        <fullName evidence="5">Formylmethionine deformylase-like protein</fullName>
    </recommendedName>
</protein>
<keyword evidence="2" id="KW-0472">Membrane</keyword>
<reference evidence="4" key="1">
    <citation type="submission" date="2015-05" db="EMBL/GenBank/DDBJ databases">
        <authorList>
            <person name="Fogelqvist Johan"/>
        </authorList>
    </citation>
    <scope>NUCLEOTIDE SEQUENCE [LARGE SCALE GENOMIC DNA]</scope>
</reference>
<evidence type="ECO:0000313" key="4">
    <source>
        <dbReference type="Proteomes" id="UP000045706"/>
    </source>
</evidence>
<feature type="compositionally biased region" description="Low complexity" evidence="1">
    <location>
        <begin position="187"/>
        <end position="197"/>
    </location>
</feature>
<feature type="compositionally biased region" description="Basic and acidic residues" evidence="1">
    <location>
        <begin position="812"/>
        <end position="828"/>
    </location>
</feature>
<feature type="compositionally biased region" description="Basic and acidic residues" evidence="1">
    <location>
        <begin position="857"/>
        <end position="878"/>
    </location>
</feature>
<evidence type="ECO:0000313" key="3">
    <source>
        <dbReference type="EMBL" id="CRK08627.1"/>
    </source>
</evidence>
<feature type="transmembrane region" description="Helical" evidence="2">
    <location>
        <begin position="310"/>
        <end position="328"/>
    </location>
</feature>
<dbReference type="PANTHER" id="PTHR35041">
    <property type="entry name" value="MEDIATOR OF RNA POLYMERASE II TRANSCRIPTION SUBUNIT 1"/>
    <property type="match status" value="1"/>
</dbReference>
<feature type="region of interest" description="Disordered" evidence="1">
    <location>
        <begin position="1"/>
        <end position="86"/>
    </location>
</feature>
<evidence type="ECO:0000256" key="2">
    <source>
        <dbReference type="SAM" id="Phobius"/>
    </source>
</evidence>
<evidence type="ECO:0008006" key="5">
    <source>
        <dbReference type="Google" id="ProtNLM"/>
    </source>
</evidence>
<feature type="region of interest" description="Disordered" evidence="1">
    <location>
        <begin position="150"/>
        <end position="197"/>
    </location>
</feature>
<keyword evidence="2" id="KW-1133">Transmembrane helix</keyword>
<proteinExistence type="predicted"/>
<dbReference type="EMBL" id="CVQI01001336">
    <property type="protein sequence ID" value="CRK08627.1"/>
    <property type="molecule type" value="Genomic_DNA"/>
</dbReference>
<gene>
    <name evidence="3" type="ORF">BN1723_008987</name>
</gene>
<accession>A0A0G4KL09</accession>
<feature type="compositionally biased region" description="Polar residues" evidence="1">
    <location>
        <begin position="73"/>
        <end position="86"/>
    </location>
</feature>
<dbReference type="PANTHER" id="PTHR35041:SF3">
    <property type="entry name" value="FORMYLMETHIONINE DEFORMYLASE-LIKE PROTEIN"/>
    <property type="match status" value="1"/>
</dbReference>
<evidence type="ECO:0000256" key="1">
    <source>
        <dbReference type="SAM" id="MobiDB-lite"/>
    </source>
</evidence>
<dbReference type="Proteomes" id="UP000045706">
    <property type="component" value="Unassembled WGS sequence"/>
</dbReference>
<feature type="region of interest" description="Disordered" evidence="1">
    <location>
        <begin position="812"/>
        <end position="906"/>
    </location>
</feature>